<dbReference type="EMBL" id="CALNXI010000071">
    <property type="protein sequence ID" value="CAH3017775.1"/>
    <property type="molecule type" value="Genomic_DNA"/>
</dbReference>
<proteinExistence type="predicted"/>
<evidence type="ECO:0000313" key="2">
    <source>
        <dbReference type="Proteomes" id="UP001159427"/>
    </source>
</evidence>
<feature type="non-terminal residue" evidence="1">
    <location>
        <position position="1"/>
    </location>
</feature>
<sequence>ISFVCVLLPQDVVGCFWWDMPSCTGKVITQWRAWVLQVASLETFLGMCPGDYLNLQRMYDALPEDCCLEYYRPIIINAYIAEVDKACAKNVHITCSKKFVEAVKNDKLICSDGAAWLRCYEENNNCDEKSLIYRYTQYVSQVEPYLEQECSKAVH</sequence>
<keyword evidence="2" id="KW-1185">Reference proteome</keyword>
<dbReference type="Proteomes" id="UP001159427">
    <property type="component" value="Unassembled WGS sequence"/>
</dbReference>
<evidence type="ECO:0000313" key="1">
    <source>
        <dbReference type="EMBL" id="CAH3017775.1"/>
    </source>
</evidence>
<reference evidence="1 2" key="1">
    <citation type="submission" date="2022-05" db="EMBL/GenBank/DDBJ databases">
        <authorList>
            <consortium name="Genoscope - CEA"/>
            <person name="William W."/>
        </authorList>
    </citation>
    <scope>NUCLEOTIDE SEQUENCE [LARGE SCALE GENOMIC DNA]</scope>
</reference>
<accession>A0ABN8LKW4</accession>
<protein>
    <submittedName>
        <fullName evidence="1">Uncharacterized protein</fullName>
    </submittedName>
</protein>
<comment type="caution">
    <text evidence="1">The sequence shown here is derived from an EMBL/GenBank/DDBJ whole genome shotgun (WGS) entry which is preliminary data.</text>
</comment>
<gene>
    <name evidence="1" type="ORF">PEVE_00039820</name>
</gene>
<name>A0ABN8LKW4_9CNID</name>
<organism evidence="1 2">
    <name type="scientific">Porites evermanni</name>
    <dbReference type="NCBI Taxonomy" id="104178"/>
    <lineage>
        <taxon>Eukaryota</taxon>
        <taxon>Metazoa</taxon>
        <taxon>Cnidaria</taxon>
        <taxon>Anthozoa</taxon>
        <taxon>Hexacorallia</taxon>
        <taxon>Scleractinia</taxon>
        <taxon>Fungiina</taxon>
        <taxon>Poritidae</taxon>
        <taxon>Porites</taxon>
    </lineage>
</organism>